<accession>A0A8J9ZXV8</accession>
<sequence length="96" mass="10840">MDVTVHMLFSRDTRQRRVWFVSVQNKGGLDTVDVVGGDELVFSLPRPAATQESSSCSPADLLVNRRDYHPHVRNSAVPPPASDSHNICWDPARWRK</sequence>
<dbReference type="Proteomes" id="UP000838412">
    <property type="component" value="Chromosome 4"/>
</dbReference>
<organism evidence="1 2">
    <name type="scientific">Branchiostoma lanceolatum</name>
    <name type="common">Common lancelet</name>
    <name type="synonym">Amphioxus lanceolatum</name>
    <dbReference type="NCBI Taxonomy" id="7740"/>
    <lineage>
        <taxon>Eukaryota</taxon>
        <taxon>Metazoa</taxon>
        <taxon>Chordata</taxon>
        <taxon>Cephalochordata</taxon>
        <taxon>Leptocardii</taxon>
        <taxon>Amphioxiformes</taxon>
        <taxon>Branchiostomatidae</taxon>
        <taxon>Branchiostoma</taxon>
    </lineage>
</organism>
<evidence type="ECO:0000313" key="2">
    <source>
        <dbReference type="Proteomes" id="UP000838412"/>
    </source>
</evidence>
<dbReference type="AlphaFoldDB" id="A0A8J9ZXV8"/>
<gene>
    <name evidence="1" type="primary">Hypp2634</name>
    <name evidence="1" type="ORF">BLAG_LOCUS17930</name>
</gene>
<dbReference type="OrthoDB" id="10441819at2759"/>
<proteinExistence type="predicted"/>
<name>A0A8J9ZXV8_BRALA</name>
<keyword evidence="2" id="KW-1185">Reference proteome</keyword>
<protein>
    <submittedName>
        <fullName evidence="1">Hypp2634 protein</fullName>
    </submittedName>
</protein>
<dbReference type="EMBL" id="OV696689">
    <property type="protein sequence ID" value="CAH1263138.1"/>
    <property type="molecule type" value="Genomic_DNA"/>
</dbReference>
<evidence type="ECO:0000313" key="1">
    <source>
        <dbReference type="EMBL" id="CAH1263138.1"/>
    </source>
</evidence>
<reference evidence="1" key="1">
    <citation type="submission" date="2022-01" db="EMBL/GenBank/DDBJ databases">
        <authorList>
            <person name="Braso-Vives M."/>
        </authorList>
    </citation>
    <scope>NUCLEOTIDE SEQUENCE</scope>
</reference>